<name>A0ABV4MQG2_9VIBR</name>
<keyword evidence="3" id="KW-1185">Reference proteome</keyword>
<gene>
    <name evidence="2" type="ORF">ACED39_23960</name>
</gene>
<feature type="transmembrane region" description="Helical" evidence="1">
    <location>
        <begin position="46"/>
        <end position="64"/>
    </location>
</feature>
<organism evidence="2 3">
    <name type="scientific">Vibrio bivalvicida</name>
    <dbReference type="NCBI Taxonomy" id="1276888"/>
    <lineage>
        <taxon>Bacteria</taxon>
        <taxon>Pseudomonadati</taxon>
        <taxon>Pseudomonadota</taxon>
        <taxon>Gammaproteobacteria</taxon>
        <taxon>Vibrionales</taxon>
        <taxon>Vibrionaceae</taxon>
        <taxon>Vibrio</taxon>
        <taxon>Vibrio oreintalis group</taxon>
    </lineage>
</organism>
<dbReference type="EMBL" id="JBGOOS010000082">
    <property type="protein sequence ID" value="MEZ8211811.1"/>
    <property type="molecule type" value="Genomic_DNA"/>
</dbReference>
<dbReference type="RefSeq" id="WP_371720599.1">
    <property type="nucleotide sequence ID" value="NZ_JBGOOF010000077.1"/>
</dbReference>
<accession>A0ABV4MQG2</accession>
<sequence length="140" mass="16595">MNIKTILREAIFLFAVTISINYFLAGIVFYGEENNFTNLFYERFDIAFTMAVISYLMIFFYLACFKSIDIVKEFKLISYDLKYHFVFISSLCHFGFLYMFIEGYDLGENKIYAIITMLLLDALIVVDMYIERSKEEEINI</sequence>
<evidence type="ECO:0000313" key="3">
    <source>
        <dbReference type="Proteomes" id="UP001569151"/>
    </source>
</evidence>
<proteinExistence type="predicted"/>
<protein>
    <submittedName>
        <fullName evidence="2">Uncharacterized protein</fullName>
    </submittedName>
</protein>
<keyword evidence="1" id="KW-0472">Membrane</keyword>
<dbReference type="Proteomes" id="UP001569151">
    <property type="component" value="Unassembled WGS sequence"/>
</dbReference>
<evidence type="ECO:0000256" key="1">
    <source>
        <dbReference type="SAM" id="Phobius"/>
    </source>
</evidence>
<keyword evidence="1" id="KW-1133">Transmembrane helix</keyword>
<feature type="transmembrane region" description="Helical" evidence="1">
    <location>
        <begin position="85"/>
        <end position="104"/>
    </location>
</feature>
<comment type="caution">
    <text evidence="2">The sequence shown here is derived from an EMBL/GenBank/DDBJ whole genome shotgun (WGS) entry which is preliminary data.</text>
</comment>
<feature type="transmembrane region" description="Helical" evidence="1">
    <location>
        <begin position="110"/>
        <end position="130"/>
    </location>
</feature>
<keyword evidence="1" id="KW-0812">Transmembrane</keyword>
<feature type="transmembrane region" description="Helical" evidence="1">
    <location>
        <begin position="12"/>
        <end position="31"/>
    </location>
</feature>
<evidence type="ECO:0000313" key="2">
    <source>
        <dbReference type="EMBL" id="MEZ8211811.1"/>
    </source>
</evidence>
<reference evidence="2 3" key="1">
    <citation type="submission" date="2024-06" db="EMBL/GenBank/DDBJ databases">
        <authorList>
            <person name="Steensen K."/>
            <person name="Seneca J."/>
            <person name="Bartlau N."/>
            <person name="Yu A.X."/>
            <person name="Polz M.F."/>
        </authorList>
    </citation>
    <scope>NUCLEOTIDE SEQUENCE [LARGE SCALE GENOMIC DNA]</scope>
    <source>
        <strain evidence="2 3">1F146</strain>
    </source>
</reference>